<keyword evidence="1" id="KW-0539">Nucleus</keyword>
<reference evidence="4 5" key="1">
    <citation type="submission" date="2016-07" db="EMBL/GenBank/DDBJ databases">
        <title>Pervasive Adenine N6-methylation of Active Genes in Fungi.</title>
        <authorList>
            <consortium name="DOE Joint Genome Institute"/>
            <person name="Mondo S.J."/>
            <person name="Dannebaum R.O."/>
            <person name="Kuo R.C."/>
            <person name="Labutti K."/>
            <person name="Haridas S."/>
            <person name="Kuo A."/>
            <person name="Salamov A."/>
            <person name="Ahrendt S.R."/>
            <person name="Lipzen A."/>
            <person name="Sullivan W."/>
            <person name="Andreopoulos W.B."/>
            <person name="Clum A."/>
            <person name="Lindquist E."/>
            <person name="Daum C."/>
            <person name="Ramamoorthy G.K."/>
            <person name="Gryganskyi A."/>
            <person name="Culley D."/>
            <person name="Magnuson J.K."/>
            <person name="James T.Y."/>
            <person name="O'Malley M.A."/>
            <person name="Stajich J.E."/>
            <person name="Spatafora J.W."/>
            <person name="Visel A."/>
            <person name="Grigoriev I.V."/>
        </authorList>
    </citation>
    <scope>NUCLEOTIDE SEQUENCE [LARGE SCALE GENOMIC DNA]</scope>
    <source>
        <strain evidence="4 5">CBS 129021</strain>
    </source>
</reference>
<dbReference type="RefSeq" id="XP_040714469.1">
    <property type="nucleotide sequence ID" value="XM_040854419.1"/>
</dbReference>
<dbReference type="InterPro" id="IPR001138">
    <property type="entry name" value="Zn2Cys6_DnaBD"/>
</dbReference>
<name>A0A1Y2DTM3_9PEZI</name>
<dbReference type="SMART" id="SM00066">
    <property type="entry name" value="GAL4"/>
    <property type="match status" value="1"/>
</dbReference>
<feature type="region of interest" description="Disordered" evidence="2">
    <location>
        <begin position="98"/>
        <end position="122"/>
    </location>
</feature>
<dbReference type="GeneID" id="63770631"/>
<dbReference type="STRING" id="1141098.A0A1Y2DTM3"/>
<keyword evidence="5" id="KW-1185">Reference proteome</keyword>
<dbReference type="InParanoid" id="A0A1Y2DTM3"/>
<dbReference type="InterPro" id="IPR036864">
    <property type="entry name" value="Zn2-C6_fun-type_DNA-bd_sf"/>
</dbReference>
<feature type="domain" description="Zn(2)-C6 fungal-type" evidence="3">
    <location>
        <begin position="56"/>
        <end position="105"/>
    </location>
</feature>
<feature type="region of interest" description="Disordered" evidence="2">
    <location>
        <begin position="1"/>
        <end position="57"/>
    </location>
</feature>
<dbReference type="SUPFAM" id="SSF57701">
    <property type="entry name" value="Zn2/Cys6 DNA-binding domain"/>
    <property type="match status" value="1"/>
</dbReference>
<dbReference type="GO" id="GO:0008270">
    <property type="term" value="F:zinc ion binding"/>
    <property type="evidence" value="ECO:0007669"/>
    <property type="project" value="InterPro"/>
</dbReference>
<evidence type="ECO:0000256" key="1">
    <source>
        <dbReference type="ARBA" id="ARBA00023242"/>
    </source>
</evidence>
<dbReference type="AlphaFoldDB" id="A0A1Y2DTM3"/>
<proteinExistence type="predicted"/>
<dbReference type="OrthoDB" id="4337564at2759"/>
<accession>A0A1Y2DTM3</accession>
<comment type="caution">
    <text evidence="4">The sequence shown here is derived from an EMBL/GenBank/DDBJ whole genome shotgun (WGS) entry which is preliminary data.</text>
</comment>
<organism evidence="4 5">
    <name type="scientific">Pseudomassariella vexata</name>
    <dbReference type="NCBI Taxonomy" id="1141098"/>
    <lineage>
        <taxon>Eukaryota</taxon>
        <taxon>Fungi</taxon>
        <taxon>Dikarya</taxon>
        <taxon>Ascomycota</taxon>
        <taxon>Pezizomycotina</taxon>
        <taxon>Sordariomycetes</taxon>
        <taxon>Xylariomycetidae</taxon>
        <taxon>Amphisphaeriales</taxon>
        <taxon>Pseudomassariaceae</taxon>
        <taxon>Pseudomassariella</taxon>
    </lineage>
</organism>
<evidence type="ECO:0000256" key="2">
    <source>
        <dbReference type="SAM" id="MobiDB-lite"/>
    </source>
</evidence>
<gene>
    <name evidence="4" type="ORF">BCR38DRAFT_244308</name>
</gene>
<evidence type="ECO:0000313" key="5">
    <source>
        <dbReference type="Proteomes" id="UP000193689"/>
    </source>
</evidence>
<evidence type="ECO:0000313" key="4">
    <source>
        <dbReference type="EMBL" id="ORY62633.1"/>
    </source>
</evidence>
<feature type="compositionally biased region" description="Low complexity" evidence="2">
    <location>
        <begin position="11"/>
        <end position="22"/>
    </location>
</feature>
<dbReference type="Proteomes" id="UP000193689">
    <property type="component" value="Unassembled WGS sequence"/>
</dbReference>
<dbReference type="GO" id="GO:0000981">
    <property type="term" value="F:DNA-binding transcription factor activity, RNA polymerase II-specific"/>
    <property type="evidence" value="ECO:0007669"/>
    <property type="project" value="InterPro"/>
</dbReference>
<evidence type="ECO:0000259" key="3">
    <source>
        <dbReference type="SMART" id="SM00066"/>
    </source>
</evidence>
<feature type="compositionally biased region" description="Polar residues" evidence="2">
    <location>
        <begin position="23"/>
        <end position="45"/>
    </location>
</feature>
<sequence length="122" mass="13200">MSGSSVVSRTAPIAIAPKPSKPTLSPSRQHSTLGTNDHLSNSMNGHDSADSEDSPLSGSLICKSCLRRRIKCILSEDEDSSSSCLSCQVNGIECSLNRSPQPRKRKLPRDCTDDISQSWKRA</sequence>
<protein>
    <recommendedName>
        <fullName evidence="3">Zn(2)-C6 fungal-type domain-containing protein</fullName>
    </recommendedName>
</protein>
<dbReference type="EMBL" id="MCFJ01000009">
    <property type="protein sequence ID" value="ORY62633.1"/>
    <property type="molecule type" value="Genomic_DNA"/>
</dbReference>